<dbReference type="GO" id="GO:0004419">
    <property type="term" value="F:hydroxymethylglutaryl-CoA lyase activity"/>
    <property type="evidence" value="ECO:0007669"/>
    <property type="project" value="UniProtKB-EC"/>
</dbReference>
<evidence type="ECO:0000313" key="7">
    <source>
        <dbReference type="EMBL" id="QGW81699.1"/>
    </source>
</evidence>
<dbReference type="Proteomes" id="UP000425817">
    <property type="component" value="Chromosome"/>
</dbReference>
<dbReference type="RefSeq" id="WP_157613107.1">
    <property type="nucleotide sequence ID" value="NZ_CP046622.1"/>
</dbReference>
<dbReference type="SUPFAM" id="SSF51569">
    <property type="entry name" value="Aldolase"/>
    <property type="match status" value="1"/>
</dbReference>
<dbReference type="PANTHER" id="PTHR42738">
    <property type="entry name" value="HYDROXYMETHYLGLUTARYL-COA LYASE"/>
    <property type="match status" value="1"/>
</dbReference>
<dbReference type="EMBL" id="CP046622">
    <property type="protein sequence ID" value="QGW81699.1"/>
    <property type="molecule type" value="Genomic_DNA"/>
</dbReference>
<feature type="domain" description="Pyruvate carboxyltransferase" evidence="6">
    <location>
        <begin position="18"/>
        <end position="287"/>
    </location>
</feature>
<name>A0A6I6H837_VARPD</name>
<dbReference type="AlphaFoldDB" id="A0A6I6H837"/>
<comment type="similarity">
    <text evidence="1">Belongs to the HMG-CoA lyase family.</text>
</comment>
<evidence type="ECO:0000256" key="3">
    <source>
        <dbReference type="ARBA" id="ARBA00022723"/>
    </source>
</evidence>
<dbReference type="EC" id="4.1.3.4" evidence="7"/>
<dbReference type="InterPro" id="IPR043594">
    <property type="entry name" value="HMGL"/>
</dbReference>
<dbReference type="GO" id="GO:0006552">
    <property type="term" value="P:L-leucine catabolic process"/>
    <property type="evidence" value="ECO:0007669"/>
    <property type="project" value="TreeGrafter"/>
</dbReference>
<dbReference type="InterPro" id="IPR013785">
    <property type="entry name" value="Aldolase_TIM"/>
</dbReference>
<dbReference type="PROSITE" id="PS50991">
    <property type="entry name" value="PYR_CT"/>
    <property type="match status" value="1"/>
</dbReference>
<dbReference type="PANTHER" id="PTHR42738:SF7">
    <property type="entry name" value="HYDROXYMETHYLGLUTARYL-COA LYASE"/>
    <property type="match status" value="1"/>
</dbReference>
<evidence type="ECO:0000256" key="1">
    <source>
        <dbReference type="ARBA" id="ARBA00009405"/>
    </source>
</evidence>
<evidence type="ECO:0000259" key="6">
    <source>
        <dbReference type="PROSITE" id="PS50991"/>
    </source>
</evidence>
<dbReference type="GO" id="GO:0046912">
    <property type="term" value="F:acyltransferase activity, acyl groups converted into alkyl on transfer"/>
    <property type="evidence" value="ECO:0007669"/>
    <property type="project" value="InterPro"/>
</dbReference>
<dbReference type="GO" id="GO:0046951">
    <property type="term" value="P:ketone body biosynthetic process"/>
    <property type="evidence" value="ECO:0007669"/>
    <property type="project" value="TreeGrafter"/>
</dbReference>
<dbReference type="CDD" id="cd07938">
    <property type="entry name" value="DRE_TIM_HMGL"/>
    <property type="match status" value="1"/>
</dbReference>
<dbReference type="PROSITE" id="PS00815">
    <property type="entry name" value="AIPM_HOMOCIT_SYNTH_1"/>
    <property type="match status" value="1"/>
</dbReference>
<dbReference type="InterPro" id="IPR000891">
    <property type="entry name" value="PYR_CT"/>
</dbReference>
<dbReference type="Pfam" id="PF00682">
    <property type="entry name" value="HMGL-like"/>
    <property type="match status" value="1"/>
</dbReference>
<evidence type="ECO:0000256" key="2">
    <source>
        <dbReference type="ARBA" id="ARBA00022679"/>
    </source>
</evidence>
<dbReference type="GO" id="GO:0046872">
    <property type="term" value="F:metal ion binding"/>
    <property type="evidence" value="ECO:0007669"/>
    <property type="project" value="UniProtKB-KW"/>
</dbReference>
<dbReference type="NCBIfam" id="NF004283">
    <property type="entry name" value="PRK05692.1"/>
    <property type="match status" value="1"/>
</dbReference>
<accession>A0A6I6H837</accession>
<evidence type="ECO:0000256" key="4">
    <source>
        <dbReference type="ARBA" id="ARBA00023239"/>
    </source>
</evidence>
<proteinExistence type="inferred from homology"/>
<comment type="similarity">
    <text evidence="5">Belongs to the alpha-IPM synthase/homocitrate synthase family.</text>
</comment>
<dbReference type="Gene3D" id="3.20.20.70">
    <property type="entry name" value="Aldolase class I"/>
    <property type="match status" value="1"/>
</dbReference>
<keyword evidence="2 5" id="KW-0808">Transferase</keyword>
<keyword evidence="3" id="KW-0479">Metal-binding</keyword>
<keyword evidence="4 7" id="KW-0456">Lyase</keyword>
<organism evidence="7 8">
    <name type="scientific">Variovorax paradoxus</name>
    <dbReference type="NCBI Taxonomy" id="34073"/>
    <lineage>
        <taxon>Bacteria</taxon>
        <taxon>Pseudomonadati</taxon>
        <taxon>Pseudomonadota</taxon>
        <taxon>Betaproteobacteria</taxon>
        <taxon>Burkholderiales</taxon>
        <taxon>Comamonadaceae</taxon>
        <taxon>Variovorax</taxon>
    </lineage>
</organism>
<dbReference type="OrthoDB" id="9784013at2"/>
<reference evidence="7 8" key="1">
    <citation type="submission" date="2019-12" db="EMBL/GenBank/DDBJ databases">
        <title>Hybrid Genome Assemblies of two High G+C Isolates from Undergraduate Microbiology Courses.</title>
        <authorList>
            <person name="Ne Ville C.J."/>
            <person name="Enright D."/>
            <person name="Hernandez I."/>
            <person name="Dodsworth J."/>
            <person name="Orwin P.M."/>
        </authorList>
    </citation>
    <scope>NUCLEOTIDE SEQUENCE [LARGE SCALE GENOMIC DNA]</scope>
    <source>
        <strain evidence="7 8">CSUSB</strain>
    </source>
</reference>
<evidence type="ECO:0000313" key="8">
    <source>
        <dbReference type="Proteomes" id="UP000425817"/>
    </source>
</evidence>
<dbReference type="InterPro" id="IPR002034">
    <property type="entry name" value="AIPM/Hcit_synth_CS"/>
</dbReference>
<evidence type="ECO:0000256" key="5">
    <source>
        <dbReference type="RuleBase" id="RU003523"/>
    </source>
</evidence>
<sequence>MNDASVAPAAHAFLPPSAVVREVGLRDGLQSIARTLPTAQKLEWIRDAHAAGQREIEVGSFVPARLLPQLADTAELLAYAKTLPGLFTSVLVPNLRGAELAIAGEADLMMVPLSASHAHSLANLRKTPDEVVAEVARIRAARDAAGSKTMIEGGVGTAFGCTIQGHVAPDEVLRLMQALLDAGADRVGLADTVGYADPAMVRSLFERARRIAGDRFWCGHFHDTRGLGLANVYATLEVGISRFDACLAGIGGCPHAPGASGNVDTEDLVFMLESMGVRTGVDLPKLLDLRERVAGWLEGETLQGTVWRAGFPKTFAASAGVAA</sequence>
<gene>
    <name evidence="7" type="ORF">GOQ09_08900</name>
</gene>
<protein>
    <submittedName>
        <fullName evidence="7">Hydroxymethylglutaryl-CoA lyase</fullName>
        <ecNumber evidence="7">4.1.3.4</ecNumber>
    </submittedName>
</protein>